<evidence type="ECO:0000256" key="3">
    <source>
        <dbReference type="SAM" id="MobiDB-lite"/>
    </source>
</evidence>
<evidence type="ECO:0000259" key="5">
    <source>
        <dbReference type="Pfam" id="PF20789"/>
    </source>
</evidence>
<gene>
    <name evidence="6" type="ORF">BDV96DRAFT_500427</name>
</gene>
<name>A0A6A5YXX7_9PLEO</name>
<dbReference type="SUPFAM" id="SSF54637">
    <property type="entry name" value="Thioesterase/thiol ester dehydrase-isomerase"/>
    <property type="match status" value="2"/>
</dbReference>
<proteinExistence type="inferred from homology"/>
<dbReference type="InterPro" id="IPR042171">
    <property type="entry name" value="Acyl-CoA_hotdog"/>
</dbReference>
<evidence type="ECO:0000259" key="4">
    <source>
        <dbReference type="Pfam" id="PF13622"/>
    </source>
</evidence>
<evidence type="ECO:0000256" key="1">
    <source>
        <dbReference type="ARBA" id="ARBA00006538"/>
    </source>
</evidence>
<feature type="region of interest" description="Disordered" evidence="3">
    <location>
        <begin position="160"/>
        <end position="185"/>
    </location>
</feature>
<dbReference type="InterPro" id="IPR049449">
    <property type="entry name" value="TesB_ACOT8-like_N"/>
</dbReference>
<dbReference type="Gene3D" id="2.40.160.210">
    <property type="entry name" value="Acyl-CoA thioesterase, double hotdog domain"/>
    <property type="match status" value="1"/>
</dbReference>
<dbReference type="CDD" id="cd03444">
    <property type="entry name" value="Thioesterase_II_repeat1"/>
    <property type="match status" value="1"/>
</dbReference>
<dbReference type="EMBL" id="ML977336">
    <property type="protein sequence ID" value="KAF2110958.1"/>
    <property type="molecule type" value="Genomic_DNA"/>
</dbReference>
<dbReference type="InterPro" id="IPR003703">
    <property type="entry name" value="Acyl_CoA_thio"/>
</dbReference>
<reference evidence="6" key="1">
    <citation type="journal article" date="2020" name="Stud. Mycol.">
        <title>101 Dothideomycetes genomes: a test case for predicting lifestyles and emergence of pathogens.</title>
        <authorList>
            <person name="Haridas S."/>
            <person name="Albert R."/>
            <person name="Binder M."/>
            <person name="Bloem J."/>
            <person name="Labutti K."/>
            <person name="Salamov A."/>
            <person name="Andreopoulos B."/>
            <person name="Baker S."/>
            <person name="Barry K."/>
            <person name="Bills G."/>
            <person name="Bluhm B."/>
            <person name="Cannon C."/>
            <person name="Castanera R."/>
            <person name="Culley D."/>
            <person name="Daum C."/>
            <person name="Ezra D."/>
            <person name="Gonzalez J."/>
            <person name="Henrissat B."/>
            <person name="Kuo A."/>
            <person name="Liang C."/>
            <person name="Lipzen A."/>
            <person name="Lutzoni F."/>
            <person name="Magnuson J."/>
            <person name="Mondo S."/>
            <person name="Nolan M."/>
            <person name="Ohm R."/>
            <person name="Pangilinan J."/>
            <person name="Park H.-J."/>
            <person name="Ramirez L."/>
            <person name="Alfaro M."/>
            <person name="Sun H."/>
            <person name="Tritt A."/>
            <person name="Yoshinaga Y."/>
            <person name="Zwiers L.-H."/>
            <person name="Turgeon B."/>
            <person name="Goodwin S."/>
            <person name="Spatafora J."/>
            <person name="Crous P."/>
            <person name="Grigoriev I."/>
        </authorList>
    </citation>
    <scope>NUCLEOTIDE SEQUENCE</scope>
    <source>
        <strain evidence="6">CBS 627.86</strain>
    </source>
</reference>
<comment type="similarity">
    <text evidence="1">Belongs to the C/M/P thioester hydrolase family.</text>
</comment>
<organism evidence="6 7">
    <name type="scientific">Lophiotrema nucula</name>
    <dbReference type="NCBI Taxonomy" id="690887"/>
    <lineage>
        <taxon>Eukaryota</taxon>
        <taxon>Fungi</taxon>
        <taxon>Dikarya</taxon>
        <taxon>Ascomycota</taxon>
        <taxon>Pezizomycotina</taxon>
        <taxon>Dothideomycetes</taxon>
        <taxon>Pleosporomycetidae</taxon>
        <taxon>Pleosporales</taxon>
        <taxon>Lophiotremataceae</taxon>
        <taxon>Lophiotrema</taxon>
    </lineage>
</organism>
<accession>A0A6A5YXX7</accession>
<dbReference type="Pfam" id="PF20789">
    <property type="entry name" value="4HBT_3C"/>
    <property type="match status" value="1"/>
</dbReference>
<evidence type="ECO:0000313" key="7">
    <source>
        <dbReference type="Proteomes" id="UP000799770"/>
    </source>
</evidence>
<keyword evidence="7" id="KW-1185">Reference proteome</keyword>
<evidence type="ECO:0000313" key="6">
    <source>
        <dbReference type="EMBL" id="KAF2110958.1"/>
    </source>
</evidence>
<dbReference type="InterPro" id="IPR029069">
    <property type="entry name" value="HotDog_dom_sf"/>
</dbReference>
<sequence>MSSRTSPSFTSPIQKSVALQPVSSATDLFVNAHPLYHPAGARAVYGGAAVGQSVAAAKCTVSADFAAHSMHCTFVLAGNADHEVYYYVERIRDGKNFATRTVQARQQDRCIFTATVSFVRVGSATGSSIEHATKIPNDVQPPPDMNSLRDLQRMERLDPGFRRDDRPFESVRYPHNMPRDATQRKERAWIRARGRIADNKDSESNIGLHQAAFAYLSDSYLLGAITRVNGVSNVVRRPTIDSKMETFAAASHDDQHAMQDYLKSISYNDFAQPRFKPTIREGGKGEVDVIVSLNHSIFFHHPQALKADEWMFTETTVPWAGEDRGLVTQHIWSKEGVLVATCTQEGLVRLRERGKERL</sequence>
<dbReference type="PANTHER" id="PTHR11066:SF34">
    <property type="entry name" value="ACYL-COENZYME A THIOESTERASE 8"/>
    <property type="match status" value="1"/>
</dbReference>
<feature type="domain" description="Acyl-CoA thioesterase-like C-terminal" evidence="5">
    <location>
        <begin position="147"/>
        <end position="348"/>
    </location>
</feature>
<dbReference type="Pfam" id="PF13622">
    <property type="entry name" value="4HBT_3"/>
    <property type="match status" value="1"/>
</dbReference>
<dbReference type="OrthoDB" id="68328at2759"/>
<dbReference type="AlphaFoldDB" id="A0A6A5YXX7"/>
<dbReference type="GO" id="GO:0047617">
    <property type="term" value="F:fatty acyl-CoA hydrolase activity"/>
    <property type="evidence" value="ECO:0007669"/>
    <property type="project" value="InterPro"/>
</dbReference>
<dbReference type="Proteomes" id="UP000799770">
    <property type="component" value="Unassembled WGS sequence"/>
</dbReference>
<dbReference type="GO" id="GO:0005782">
    <property type="term" value="C:peroxisomal matrix"/>
    <property type="evidence" value="ECO:0007669"/>
    <property type="project" value="UniProtKB-SubCell"/>
</dbReference>
<evidence type="ECO:0000256" key="2">
    <source>
        <dbReference type="ARBA" id="ARBA00022801"/>
    </source>
</evidence>
<protein>
    <submittedName>
        <fullName evidence="6">Putative acyl-CoA thioesterase</fullName>
    </submittedName>
</protein>
<feature type="compositionally biased region" description="Basic and acidic residues" evidence="3">
    <location>
        <begin position="160"/>
        <end position="169"/>
    </location>
</feature>
<dbReference type="CDD" id="cd03445">
    <property type="entry name" value="Thioesterase_II_repeat2"/>
    <property type="match status" value="1"/>
</dbReference>
<dbReference type="GO" id="GO:0009062">
    <property type="term" value="P:fatty acid catabolic process"/>
    <property type="evidence" value="ECO:0007669"/>
    <property type="project" value="TreeGrafter"/>
</dbReference>
<feature type="domain" description="Acyl-CoA thioesterase-like N-terminal HotDog" evidence="4">
    <location>
        <begin position="36"/>
        <end position="119"/>
    </location>
</feature>
<dbReference type="PANTHER" id="PTHR11066">
    <property type="entry name" value="ACYL-COA THIOESTERASE"/>
    <property type="match status" value="1"/>
</dbReference>
<dbReference type="GO" id="GO:0006637">
    <property type="term" value="P:acyl-CoA metabolic process"/>
    <property type="evidence" value="ECO:0007669"/>
    <property type="project" value="InterPro"/>
</dbReference>
<keyword evidence="2" id="KW-0378">Hydrolase</keyword>
<dbReference type="InterPro" id="IPR049450">
    <property type="entry name" value="ACOT8-like_C"/>
</dbReference>